<protein>
    <submittedName>
        <fullName evidence="3">Uncharacterized protein</fullName>
    </submittedName>
</protein>
<feature type="compositionally biased region" description="Basic and acidic residues" evidence="1">
    <location>
        <begin position="74"/>
        <end position="105"/>
    </location>
</feature>
<comment type="caution">
    <text evidence="3">The sequence shown here is derived from an EMBL/GenBank/DDBJ whole genome shotgun (WGS) entry which is preliminary data.</text>
</comment>
<accession>A0A7J7DD63</accession>
<feature type="region of interest" description="Disordered" evidence="1">
    <location>
        <begin position="64"/>
        <end position="139"/>
    </location>
</feature>
<evidence type="ECO:0000256" key="1">
    <source>
        <dbReference type="SAM" id="MobiDB-lite"/>
    </source>
</evidence>
<reference evidence="3 4" key="1">
    <citation type="journal article" date="2020" name="Nat. Commun.">
        <title>Genome of Tripterygium wilfordii and identification of cytochrome P450 involved in triptolide biosynthesis.</title>
        <authorList>
            <person name="Tu L."/>
            <person name="Su P."/>
            <person name="Zhang Z."/>
            <person name="Gao L."/>
            <person name="Wang J."/>
            <person name="Hu T."/>
            <person name="Zhou J."/>
            <person name="Zhang Y."/>
            <person name="Zhao Y."/>
            <person name="Liu Y."/>
            <person name="Song Y."/>
            <person name="Tong Y."/>
            <person name="Lu Y."/>
            <person name="Yang J."/>
            <person name="Xu C."/>
            <person name="Jia M."/>
            <person name="Peters R.J."/>
            <person name="Huang L."/>
            <person name="Gao W."/>
        </authorList>
    </citation>
    <scope>NUCLEOTIDE SEQUENCE [LARGE SCALE GENOMIC DNA]</scope>
    <source>
        <strain evidence="4">cv. XIE 37</strain>
        <tissue evidence="3">Leaf</tissue>
    </source>
</reference>
<proteinExistence type="predicted"/>
<feature type="signal peptide" evidence="2">
    <location>
        <begin position="1"/>
        <end position="22"/>
    </location>
</feature>
<evidence type="ECO:0000313" key="4">
    <source>
        <dbReference type="Proteomes" id="UP000593562"/>
    </source>
</evidence>
<dbReference type="InterPro" id="IPR053313">
    <property type="entry name" value="RGF"/>
</dbReference>
<sequence length="139" mass="15902">MSIKCCLLLVLLLSLSLHVCCARKLGPLNNKKLEKKSYASSNINKNEDVEKGFDYKISPTSKMETFSSNDYDDEVKATKLSDNHEEIMKEPYSKLLKDQDDEKRSSSSSWRVPHQRSRDKLPGFNVDYSPPKTHPPSHN</sequence>
<dbReference type="PANTHER" id="PTHR34961:SF1">
    <property type="entry name" value="ROOT MERISTEM GROWTH FACTOR 10"/>
    <property type="match status" value="1"/>
</dbReference>
<gene>
    <name evidence="3" type="ORF">HS088_TW08G00897</name>
</gene>
<dbReference type="InParanoid" id="A0A7J7DD63"/>
<feature type="chain" id="PRO_5029458187" evidence="2">
    <location>
        <begin position="23"/>
        <end position="139"/>
    </location>
</feature>
<keyword evidence="2" id="KW-0732">Signal</keyword>
<dbReference type="Proteomes" id="UP000593562">
    <property type="component" value="Unassembled WGS sequence"/>
</dbReference>
<name>A0A7J7DD63_TRIWF</name>
<dbReference type="AlphaFoldDB" id="A0A7J7DD63"/>
<dbReference type="EMBL" id="JAAARO010000008">
    <property type="protein sequence ID" value="KAF5744297.1"/>
    <property type="molecule type" value="Genomic_DNA"/>
</dbReference>
<evidence type="ECO:0000256" key="2">
    <source>
        <dbReference type="SAM" id="SignalP"/>
    </source>
</evidence>
<dbReference type="PANTHER" id="PTHR34961">
    <property type="entry name" value="TRANSMEMBRANE PROTEIN"/>
    <property type="match status" value="1"/>
</dbReference>
<evidence type="ECO:0000313" key="3">
    <source>
        <dbReference type="EMBL" id="KAF5744297.1"/>
    </source>
</evidence>
<organism evidence="3 4">
    <name type="scientific">Tripterygium wilfordii</name>
    <name type="common">Thunder God vine</name>
    <dbReference type="NCBI Taxonomy" id="458696"/>
    <lineage>
        <taxon>Eukaryota</taxon>
        <taxon>Viridiplantae</taxon>
        <taxon>Streptophyta</taxon>
        <taxon>Embryophyta</taxon>
        <taxon>Tracheophyta</taxon>
        <taxon>Spermatophyta</taxon>
        <taxon>Magnoliopsida</taxon>
        <taxon>eudicotyledons</taxon>
        <taxon>Gunneridae</taxon>
        <taxon>Pentapetalae</taxon>
        <taxon>rosids</taxon>
        <taxon>fabids</taxon>
        <taxon>Celastrales</taxon>
        <taxon>Celastraceae</taxon>
        <taxon>Tripterygium</taxon>
    </lineage>
</organism>
<keyword evidence="4" id="KW-1185">Reference proteome</keyword>